<gene>
    <name evidence="2" type="ORF">Ahy_A02g005748</name>
</gene>
<evidence type="ECO:0000313" key="2">
    <source>
        <dbReference type="EMBL" id="RYR71497.1"/>
    </source>
</evidence>
<sequence length="66" mass="7209">MPNGHDTLKENRSRAATPSKEVARNQRGGVMEKGRREEGKREDVMARERESSAAAVTVGDVADVLT</sequence>
<protein>
    <submittedName>
        <fullName evidence="2">Uncharacterized protein</fullName>
    </submittedName>
</protein>
<dbReference type="AlphaFoldDB" id="A0A445E7X1"/>
<feature type="compositionally biased region" description="Basic and acidic residues" evidence="1">
    <location>
        <begin position="1"/>
        <end position="13"/>
    </location>
</feature>
<accession>A0A445E7X1</accession>
<keyword evidence="3" id="KW-1185">Reference proteome</keyword>
<reference evidence="2 3" key="1">
    <citation type="submission" date="2019-01" db="EMBL/GenBank/DDBJ databases">
        <title>Sequencing of cultivated peanut Arachis hypogaea provides insights into genome evolution and oil improvement.</title>
        <authorList>
            <person name="Chen X."/>
        </authorList>
    </citation>
    <scope>NUCLEOTIDE SEQUENCE [LARGE SCALE GENOMIC DNA]</scope>
    <source>
        <strain evidence="3">cv. Fuhuasheng</strain>
        <tissue evidence="2">Leaves</tissue>
    </source>
</reference>
<evidence type="ECO:0000313" key="3">
    <source>
        <dbReference type="Proteomes" id="UP000289738"/>
    </source>
</evidence>
<proteinExistence type="predicted"/>
<dbReference type="EMBL" id="SDMP01000002">
    <property type="protein sequence ID" value="RYR71497.1"/>
    <property type="molecule type" value="Genomic_DNA"/>
</dbReference>
<evidence type="ECO:0000256" key="1">
    <source>
        <dbReference type="SAM" id="MobiDB-lite"/>
    </source>
</evidence>
<name>A0A445E7X1_ARAHY</name>
<feature type="compositionally biased region" description="Basic and acidic residues" evidence="1">
    <location>
        <begin position="30"/>
        <end position="51"/>
    </location>
</feature>
<feature type="region of interest" description="Disordered" evidence="1">
    <location>
        <begin position="1"/>
        <end position="66"/>
    </location>
</feature>
<comment type="caution">
    <text evidence="2">The sequence shown here is derived from an EMBL/GenBank/DDBJ whole genome shotgun (WGS) entry which is preliminary data.</text>
</comment>
<organism evidence="2 3">
    <name type="scientific">Arachis hypogaea</name>
    <name type="common">Peanut</name>
    <dbReference type="NCBI Taxonomy" id="3818"/>
    <lineage>
        <taxon>Eukaryota</taxon>
        <taxon>Viridiplantae</taxon>
        <taxon>Streptophyta</taxon>
        <taxon>Embryophyta</taxon>
        <taxon>Tracheophyta</taxon>
        <taxon>Spermatophyta</taxon>
        <taxon>Magnoliopsida</taxon>
        <taxon>eudicotyledons</taxon>
        <taxon>Gunneridae</taxon>
        <taxon>Pentapetalae</taxon>
        <taxon>rosids</taxon>
        <taxon>fabids</taxon>
        <taxon>Fabales</taxon>
        <taxon>Fabaceae</taxon>
        <taxon>Papilionoideae</taxon>
        <taxon>50 kb inversion clade</taxon>
        <taxon>dalbergioids sensu lato</taxon>
        <taxon>Dalbergieae</taxon>
        <taxon>Pterocarpus clade</taxon>
        <taxon>Arachis</taxon>
    </lineage>
</organism>
<dbReference type="Proteomes" id="UP000289738">
    <property type="component" value="Chromosome A02"/>
</dbReference>
<feature type="compositionally biased region" description="Low complexity" evidence="1">
    <location>
        <begin position="53"/>
        <end position="66"/>
    </location>
</feature>